<organism evidence="3 4">
    <name type="scientific">Anaeramoeba flamelloides</name>
    <dbReference type="NCBI Taxonomy" id="1746091"/>
    <lineage>
        <taxon>Eukaryota</taxon>
        <taxon>Metamonada</taxon>
        <taxon>Anaeramoebidae</taxon>
        <taxon>Anaeramoeba</taxon>
    </lineage>
</organism>
<dbReference type="GO" id="GO:0008270">
    <property type="term" value="F:zinc ion binding"/>
    <property type="evidence" value="ECO:0007669"/>
    <property type="project" value="UniProtKB-KW"/>
</dbReference>
<evidence type="ECO:0000313" key="4">
    <source>
        <dbReference type="Proteomes" id="UP001146793"/>
    </source>
</evidence>
<keyword evidence="1" id="KW-0862">Zinc</keyword>
<keyword evidence="1" id="KW-0863">Zinc-finger</keyword>
<evidence type="ECO:0000256" key="1">
    <source>
        <dbReference type="PROSITE-ProRule" id="PRU00042"/>
    </source>
</evidence>
<comment type="caution">
    <text evidence="3">The sequence shown here is derived from an EMBL/GenBank/DDBJ whole genome shotgun (WGS) entry which is preliminary data.</text>
</comment>
<dbReference type="InterPro" id="IPR013087">
    <property type="entry name" value="Znf_C2H2_type"/>
</dbReference>
<accession>A0AAV8AIS3</accession>
<dbReference type="EMBL" id="JANTQA010000008">
    <property type="protein sequence ID" value="KAJ3452298.1"/>
    <property type="molecule type" value="Genomic_DNA"/>
</dbReference>
<dbReference type="PROSITE" id="PS00028">
    <property type="entry name" value="ZINC_FINGER_C2H2_1"/>
    <property type="match status" value="1"/>
</dbReference>
<evidence type="ECO:0000259" key="2">
    <source>
        <dbReference type="PROSITE" id="PS50157"/>
    </source>
</evidence>
<dbReference type="AlphaFoldDB" id="A0AAV8AIS3"/>
<keyword evidence="1" id="KW-0479">Metal-binding</keyword>
<dbReference type="SUPFAM" id="SSF57850">
    <property type="entry name" value="RING/U-box"/>
    <property type="match status" value="1"/>
</dbReference>
<protein>
    <recommendedName>
        <fullName evidence="2">C2H2-type domain-containing protein</fullName>
    </recommendedName>
</protein>
<gene>
    <name evidence="3" type="ORF">M0812_04063</name>
</gene>
<name>A0AAV8AIS3_9EUKA</name>
<proteinExistence type="predicted"/>
<evidence type="ECO:0000313" key="3">
    <source>
        <dbReference type="EMBL" id="KAJ3452298.1"/>
    </source>
</evidence>
<dbReference type="Proteomes" id="UP001146793">
    <property type="component" value="Unassembled WGS sequence"/>
</dbReference>
<dbReference type="PROSITE" id="PS50157">
    <property type="entry name" value="ZINC_FINGER_C2H2_2"/>
    <property type="match status" value="1"/>
</dbReference>
<feature type="domain" description="C2H2-type" evidence="2">
    <location>
        <begin position="39"/>
        <end position="67"/>
    </location>
</feature>
<sequence>MQEKREYINGNYQKCPKCSKLNRFFGIGCGFIHCSCGKIYCKYCLKAFDTELEAFAHYRLEHRGTNETIVTQDLDEICSSVELISIKVHHSGTDHFTFLKCDTFRTLQMRTQHNPNARVGRYGRWSFENQRLNNSETTLGSLGIQNDSTLEFREIKKKMRPGVTYTFNFIDGETVVARYNNINTSNQLIQKYKEKQNNTKTLILVHEGEILNNNEQLSGHRFSQQKPYYIITQEQFNQL</sequence>
<reference evidence="3" key="1">
    <citation type="submission" date="2022-08" db="EMBL/GenBank/DDBJ databases">
        <title>Novel sulphate-reducing endosymbionts in the free-living metamonad Anaeramoeba.</title>
        <authorList>
            <person name="Jerlstrom-Hultqvist J."/>
            <person name="Cepicka I."/>
            <person name="Gallot-Lavallee L."/>
            <person name="Salas-Leiva D."/>
            <person name="Curtis B.A."/>
            <person name="Zahonova K."/>
            <person name="Pipaliya S."/>
            <person name="Dacks J."/>
            <person name="Roger A.J."/>
        </authorList>
    </citation>
    <scope>NUCLEOTIDE SEQUENCE</scope>
    <source>
        <strain evidence="3">Busselton2</strain>
    </source>
</reference>